<dbReference type="OMA" id="DAAFSHC"/>
<keyword evidence="8" id="KW-0677">Repeat</keyword>
<dbReference type="SMART" id="SM00369">
    <property type="entry name" value="LRR_TYP"/>
    <property type="match status" value="5"/>
</dbReference>
<evidence type="ECO:0000256" key="7">
    <source>
        <dbReference type="ARBA" id="ARBA00022729"/>
    </source>
</evidence>
<feature type="transmembrane region" description="Helical" evidence="15">
    <location>
        <begin position="238"/>
        <end position="265"/>
    </location>
</feature>
<keyword evidence="19" id="KW-1185">Reference proteome</keyword>
<evidence type="ECO:0000256" key="8">
    <source>
        <dbReference type="ARBA" id="ARBA00022737"/>
    </source>
</evidence>
<evidence type="ECO:0000256" key="1">
    <source>
        <dbReference type="ARBA" id="ARBA00004162"/>
    </source>
</evidence>
<dbReference type="InterPro" id="IPR001611">
    <property type="entry name" value="Leu-rich_rpt"/>
</dbReference>
<name>A0A8D2KSB3_VARKO</name>
<evidence type="ECO:0000256" key="9">
    <source>
        <dbReference type="ARBA" id="ARBA00022989"/>
    </source>
</evidence>
<evidence type="ECO:0000256" key="6">
    <source>
        <dbReference type="ARBA" id="ARBA00022692"/>
    </source>
</evidence>
<dbReference type="GO" id="GO:0005886">
    <property type="term" value="C:plasma membrane"/>
    <property type="evidence" value="ECO:0007669"/>
    <property type="project" value="UniProtKB-SubCell"/>
</dbReference>
<keyword evidence="7 16" id="KW-0732">Signal</keyword>
<keyword evidence="10" id="KW-0406">Ion transport</keyword>
<evidence type="ECO:0000256" key="10">
    <source>
        <dbReference type="ARBA" id="ARBA00023065"/>
    </source>
</evidence>
<feature type="region of interest" description="Disordered" evidence="14">
    <location>
        <begin position="282"/>
        <end position="303"/>
    </location>
</feature>
<dbReference type="Proteomes" id="UP000694545">
    <property type="component" value="Unplaced"/>
</dbReference>
<dbReference type="GO" id="GO:0051965">
    <property type="term" value="P:positive regulation of synapse assembly"/>
    <property type="evidence" value="ECO:0007669"/>
    <property type="project" value="TreeGrafter"/>
</dbReference>
<dbReference type="Pfam" id="PF13855">
    <property type="entry name" value="LRR_8"/>
    <property type="match status" value="1"/>
</dbReference>
<protein>
    <recommendedName>
        <fullName evidence="17">LRRNT domain-containing protein</fullName>
    </recommendedName>
</protein>
<dbReference type="AlphaFoldDB" id="A0A8D2KSB3"/>
<evidence type="ECO:0000256" key="15">
    <source>
        <dbReference type="SAM" id="Phobius"/>
    </source>
</evidence>
<evidence type="ECO:0000256" key="4">
    <source>
        <dbReference type="ARBA" id="ARBA00022475"/>
    </source>
</evidence>
<keyword evidence="11 15" id="KW-0472">Membrane</keyword>
<keyword evidence="12" id="KW-1015">Disulfide bond</keyword>
<evidence type="ECO:0000256" key="12">
    <source>
        <dbReference type="ARBA" id="ARBA00023157"/>
    </source>
</evidence>
<keyword evidence="13" id="KW-0407">Ion channel</keyword>
<dbReference type="PANTHER" id="PTHR45773">
    <property type="entry name" value="SLIT AND NTRK-LIKE PROTEIN 4-RELATED"/>
    <property type="match status" value="1"/>
</dbReference>
<dbReference type="FunFam" id="3.80.10.10:FF:000015">
    <property type="entry name" value="Leucine rich repeat containing 38"/>
    <property type="match status" value="1"/>
</dbReference>
<dbReference type="Gene3D" id="3.80.10.10">
    <property type="entry name" value="Ribonuclease Inhibitor"/>
    <property type="match status" value="1"/>
</dbReference>
<keyword evidence="5" id="KW-0433">Leucine-rich repeat</keyword>
<accession>A0A8D2KSB3</accession>
<evidence type="ECO:0000256" key="5">
    <source>
        <dbReference type="ARBA" id="ARBA00022614"/>
    </source>
</evidence>
<dbReference type="SUPFAM" id="SSF52058">
    <property type="entry name" value="L domain-like"/>
    <property type="match status" value="1"/>
</dbReference>
<organism evidence="18 19">
    <name type="scientific">Varanus komodoensis</name>
    <name type="common">Komodo dragon</name>
    <dbReference type="NCBI Taxonomy" id="61221"/>
    <lineage>
        <taxon>Eukaryota</taxon>
        <taxon>Metazoa</taxon>
        <taxon>Chordata</taxon>
        <taxon>Craniata</taxon>
        <taxon>Vertebrata</taxon>
        <taxon>Euteleostomi</taxon>
        <taxon>Lepidosauria</taxon>
        <taxon>Squamata</taxon>
        <taxon>Bifurcata</taxon>
        <taxon>Unidentata</taxon>
        <taxon>Episquamata</taxon>
        <taxon>Toxicofera</taxon>
        <taxon>Anguimorpha</taxon>
        <taxon>Paleoanguimorpha</taxon>
        <taxon>Varanoidea</taxon>
        <taxon>Varanidae</taxon>
        <taxon>Varanus</taxon>
    </lineage>
</organism>
<evidence type="ECO:0000256" key="11">
    <source>
        <dbReference type="ARBA" id="ARBA00023136"/>
    </source>
</evidence>
<feature type="compositionally biased region" description="Polar residues" evidence="14">
    <location>
        <begin position="293"/>
        <end position="303"/>
    </location>
</feature>
<evidence type="ECO:0000313" key="19">
    <source>
        <dbReference type="Proteomes" id="UP000694545"/>
    </source>
</evidence>
<reference evidence="18" key="2">
    <citation type="submission" date="2025-09" db="UniProtKB">
        <authorList>
            <consortium name="Ensembl"/>
        </authorList>
    </citation>
    <scope>IDENTIFICATION</scope>
</reference>
<feature type="signal peptide" evidence="16">
    <location>
        <begin position="1"/>
        <end position="33"/>
    </location>
</feature>
<dbReference type="Ensembl" id="ENSVKKT00000004565.1">
    <property type="protein sequence ID" value="ENSVKKP00000004439.1"/>
    <property type="gene ID" value="ENSVKKG00000003318.1"/>
</dbReference>
<dbReference type="InterPro" id="IPR032675">
    <property type="entry name" value="LRR_dom_sf"/>
</dbReference>
<keyword evidence="9 15" id="KW-1133">Transmembrane helix</keyword>
<dbReference type="InterPro" id="IPR000372">
    <property type="entry name" value="LRRNT"/>
</dbReference>
<comment type="subcellular location">
    <subcellularLocation>
        <location evidence="1">Cell membrane</location>
        <topology evidence="1">Single-pass membrane protein</topology>
    </subcellularLocation>
    <subcellularLocation>
        <location evidence="2">Membrane</location>
        <topology evidence="2">Single-pass type I membrane protein</topology>
    </subcellularLocation>
</comment>
<feature type="chain" id="PRO_5034140094" description="LRRNT domain-containing protein" evidence="16">
    <location>
        <begin position="34"/>
        <end position="303"/>
    </location>
</feature>
<evidence type="ECO:0000256" key="16">
    <source>
        <dbReference type="SAM" id="SignalP"/>
    </source>
</evidence>
<dbReference type="PANTHER" id="PTHR45773:SF5">
    <property type="entry name" value="SLIT AND NTRK-LIKE PROTEIN 5"/>
    <property type="match status" value="1"/>
</dbReference>
<evidence type="ECO:0000259" key="17">
    <source>
        <dbReference type="SMART" id="SM00013"/>
    </source>
</evidence>
<keyword evidence="3" id="KW-0813">Transport</keyword>
<evidence type="ECO:0000256" key="13">
    <source>
        <dbReference type="ARBA" id="ARBA00023303"/>
    </source>
</evidence>
<evidence type="ECO:0000313" key="18">
    <source>
        <dbReference type="Ensembl" id="ENSVKKP00000004439.1"/>
    </source>
</evidence>
<reference evidence="18" key="1">
    <citation type="submission" date="2025-08" db="UniProtKB">
        <authorList>
            <consortium name="Ensembl"/>
        </authorList>
    </citation>
    <scope>IDENTIFICATION</scope>
</reference>
<dbReference type="SMART" id="SM00013">
    <property type="entry name" value="LRRNT"/>
    <property type="match status" value="1"/>
</dbReference>
<dbReference type="GO" id="GO:0071805">
    <property type="term" value="P:potassium ion transmembrane transport"/>
    <property type="evidence" value="ECO:0007669"/>
    <property type="project" value="UniProtKB-ARBA"/>
</dbReference>
<sequence>CCSPACLSRGPCGPWRRLLFTVALVCPLPAASGCPDVCLCSSGEVNCVEHRLRFVPPDLPANATSILLDYNHIAALQNHTFVAQGALRRLSLRSNALACIHPQALAGLGQLQELDLSGNYLSALPPEAFLPVPALIRLDLGHNRLQELKPELLGALPRLRDLSVHGNALASVWPGTLESLPALRRLKLDGNPWACSCGIQPLFQWLVSNADKVPGKRSPGSNASFARCQEAWLRPRDYAVFLFVGPAAFLASICFCVLLGSLAVARERQAAMSYIRPGALARRAERSPRQPGASRTTGASGVL</sequence>
<keyword evidence="6 15" id="KW-0812">Transmembrane</keyword>
<dbReference type="GO" id="GO:0007409">
    <property type="term" value="P:axonogenesis"/>
    <property type="evidence" value="ECO:0007669"/>
    <property type="project" value="TreeGrafter"/>
</dbReference>
<proteinExistence type="predicted"/>
<dbReference type="PROSITE" id="PS51450">
    <property type="entry name" value="LRR"/>
    <property type="match status" value="1"/>
</dbReference>
<evidence type="ECO:0000256" key="3">
    <source>
        <dbReference type="ARBA" id="ARBA00022448"/>
    </source>
</evidence>
<feature type="domain" description="LRRNT" evidence="17">
    <location>
        <begin position="33"/>
        <end position="65"/>
    </location>
</feature>
<evidence type="ECO:0000256" key="2">
    <source>
        <dbReference type="ARBA" id="ARBA00004479"/>
    </source>
</evidence>
<evidence type="ECO:0000256" key="14">
    <source>
        <dbReference type="SAM" id="MobiDB-lite"/>
    </source>
</evidence>
<dbReference type="InterPro" id="IPR003591">
    <property type="entry name" value="Leu-rich_rpt_typical-subtyp"/>
</dbReference>
<keyword evidence="4" id="KW-1003">Cell membrane</keyword>